<evidence type="ECO:0000313" key="4">
    <source>
        <dbReference type="Proteomes" id="UP001049176"/>
    </source>
</evidence>
<dbReference type="Pfam" id="PF18802">
    <property type="entry name" value="CxC1"/>
    <property type="match status" value="1"/>
</dbReference>
<organism evidence="3 4">
    <name type="scientific">Marasmius oreades</name>
    <name type="common">fairy-ring Marasmius</name>
    <dbReference type="NCBI Taxonomy" id="181124"/>
    <lineage>
        <taxon>Eukaryota</taxon>
        <taxon>Fungi</taxon>
        <taxon>Dikarya</taxon>
        <taxon>Basidiomycota</taxon>
        <taxon>Agaricomycotina</taxon>
        <taxon>Agaricomycetes</taxon>
        <taxon>Agaricomycetidae</taxon>
        <taxon>Agaricales</taxon>
        <taxon>Marasmiineae</taxon>
        <taxon>Marasmiaceae</taxon>
        <taxon>Marasmius</taxon>
    </lineage>
</organism>
<keyword evidence="1" id="KW-0175">Coiled coil</keyword>
<evidence type="ECO:0000259" key="2">
    <source>
        <dbReference type="Pfam" id="PF18802"/>
    </source>
</evidence>
<dbReference type="PANTHER" id="PTHR33096">
    <property type="entry name" value="CXC2 DOMAIN-CONTAINING PROTEIN"/>
    <property type="match status" value="1"/>
</dbReference>
<dbReference type="PANTHER" id="PTHR33096:SF1">
    <property type="entry name" value="CXC1-LIKE CYSTEINE CLUSTER ASSOCIATED WITH KDZ TRANSPOSASES DOMAIN-CONTAINING PROTEIN"/>
    <property type="match status" value="1"/>
</dbReference>
<dbReference type="AlphaFoldDB" id="A0A9P8AG61"/>
<keyword evidence="4" id="KW-1185">Reference proteome</keyword>
<dbReference type="KEGG" id="more:E1B28_001835"/>
<protein>
    <recommendedName>
        <fullName evidence="2">CxC1-like cysteine cluster associated with KDZ transposases domain-containing protein</fullName>
    </recommendedName>
</protein>
<feature type="coiled-coil region" evidence="1">
    <location>
        <begin position="26"/>
        <end position="53"/>
    </location>
</feature>
<dbReference type="Proteomes" id="UP001049176">
    <property type="component" value="Chromosome 1"/>
</dbReference>
<sequence>MNRRLKTLYRSPVKKSKSKANTWVRIPGQQERKDRLEKKLEELLNRATSASVSATQTLEALGNCEDVPDTQDITMDTEDPSSVATDWVDMEDNCEADEPLHIPAHSENAPSNAVNVESGTQLEARKVDNRWKALLSSLIEPFITYRNETVGRVDYRFEGFTQLCTSGSCRIHHSRVQCYLYDHHQELGVPYCECSNLPQTLVHHGFFPTSPSQPRVAFSIALLDLYHALREKSCDAVTALAGALDKVYKHRGFRLLSTSV</sequence>
<dbReference type="RefSeq" id="XP_043016520.1">
    <property type="nucleotide sequence ID" value="XM_043147806.1"/>
</dbReference>
<gene>
    <name evidence="3" type="ORF">E1B28_001835</name>
</gene>
<comment type="caution">
    <text evidence="3">The sequence shown here is derived from an EMBL/GenBank/DDBJ whole genome shotgun (WGS) entry which is preliminary data.</text>
</comment>
<accession>A0A9P8AG61</accession>
<proteinExistence type="predicted"/>
<evidence type="ECO:0000256" key="1">
    <source>
        <dbReference type="SAM" id="Coils"/>
    </source>
</evidence>
<dbReference type="OrthoDB" id="3067228at2759"/>
<dbReference type="EMBL" id="CM032181">
    <property type="protein sequence ID" value="KAG7100050.1"/>
    <property type="molecule type" value="Genomic_DNA"/>
</dbReference>
<dbReference type="GeneID" id="66070911"/>
<feature type="domain" description="CxC1-like cysteine cluster associated with KDZ transposases" evidence="2">
    <location>
        <begin position="163"/>
        <end position="244"/>
    </location>
</feature>
<reference evidence="3" key="1">
    <citation type="journal article" date="2021" name="Genome Biol. Evol.">
        <title>The assembled and annotated genome of the fairy-ring fungus Marasmius oreades.</title>
        <authorList>
            <person name="Hiltunen M."/>
            <person name="Ament-Velasquez S.L."/>
            <person name="Johannesson H."/>
        </authorList>
    </citation>
    <scope>NUCLEOTIDE SEQUENCE</scope>
    <source>
        <strain evidence="3">03SP1</strain>
    </source>
</reference>
<name>A0A9P8AG61_9AGAR</name>
<evidence type="ECO:0000313" key="3">
    <source>
        <dbReference type="EMBL" id="KAG7100050.1"/>
    </source>
</evidence>
<dbReference type="InterPro" id="IPR041320">
    <property type="entry name" value="CxC1"/>
</dbReference>